<feature type="transmembrane region" description="Helical" evidence="1">
    <location>
        <begin position="59"/>
        <end position="82"/>
    </location>
</feature>
<accession>A0A9D1W5N2</accession>
<keyword evidence="1" id="KW-0812">Transmembrane</keyword>
<comment type="caution">
    <text evidence="2">The sequence shown here is derived from an EMBL/GenBank/DDBJ whole genome shotgun (WGS) entry which is preliminary data.</text>
</comment>
<sequence length="270" mass="30140">MKREPFDRELEQVLREKGDPVRFSAAEEERVLSRVLNRVGEPGQEEDAEMMGRFTGRKILVAAAAICMGAAFVAVAGGKVVMVTSSVRTDQPTYRSAAEVTAETGLGFTPKAVDAFENGYELWQGYSFQMEGYDEDQQKVTESPSISVDYRKGDESVSLSIETPMAGLEAQDEVPDESQEYEGVTLNYSEFDSLFVDVDYVPTEEEQRLMDEGLLNIAYGLPDGEREEVTYQYVNWEEDGGRYSLMAREEAGLTADDLFQMAREVIDSGE</sequence>
<evidence type="ECO:0000313" key="2">
    <source>
        <dbReference type="EMBL" id="HIX52860.1"/>
    </source>
</evidence>
<evidence type="ECO:0000256" key="1">
    <source>
        <dbReference type="SAM" id="Phobius"/>
    </source>
</evidence>
<organism evidence="2 3">
    <name type="scientific">Candidatus Lachnoclostridium stercoripullorum</name>
    <dbReference type="NCBI Taxonomy" id="2838635"/>
    <lineage>
        <taxon>Bacteria</taxon>
        <taxon>Bacillati</taxon>
        <taxon>Bacillota</taxon>
        <taxon>Clostridia</taxon>
        <taxon>Lachnospirales</taxon>
        <taxon>Lachnospiraceae</taxon>
    </lineage>
</organism>
<evidence type="ECO:0008006" key="4">
    <source>
        <dbReference type="Google" id="ProtNLM"/>
    </source>
</evidence>
<keyword evidence="1" id="KW-1133">Transmembrane helix</keyword>
<dbReference type="Proteomes" id="UP000886780">
    <property type="component" value="Unassembled WGS sequence"/>
</dbReference>
<gene>
    <name evidence="2" type="ORF">IAA28_08645</name>
</gene>
<proteinExistence type="predicted"/>
<dbReference type="EMBL" id="DXEU01000153">
    <property type="protein sequence ID" value="HIX52860.1"/>
    <property type="molecule type" value="Genomic_DNA"/>
</dbReference>
<evidence type="ECO:0000313" key="3">
    <source>
        <dbReference type="Proteomes" id="UP000886780"/>
    </source>
</evidence>
<protein>
    <recommendedName>
        <fullName evidence="4">DUF4367 domain-containing protein</fullName>
    </recommendedName>
</protein>
<reference evidence="2" key="2">
    <citation type="submission" date="2021-04" db="EMBL/GenBank/DDBJ databases">
        <authorList>
            <person name="Gilroy R."/>
        </authorList>
    </citation>
    <scope>NUCLEOTIDE SEQUENCE</scope>
    <source>
        <strain evidence="2">ChiGjej4B4-12881</strain>
    </source>
</reference>
<reference evidence="2" key="1">
    <citation type="journal article" date="2021" name="PeerJ">
        <title>Extensive microbial diversity within the chicken gut microbiome revealed by metagenomics and culture.</title>
        <authorList>
            <person name="Gilroy R."/>
            <person name="Ravi A."/>
            <person name="Getino M."/>
            <person name="Pursley I."/>
            <person name="Horton D.L."/>
            <person name="Alikhan N.F."/>
            <person name="Baker D."/>
            <person name="Gharbi K."/>
            <person name="Hall N."/>
            <person name="Watson M."/>
            <person name="Adriaenssens E.M."/>
            <person name="Foster-Nyarko E."/>
            <person name="Jarju S."/>
            <person name="Secka A."/>
            <person name="Antonio M."/>
            <person name="Oren A."/>
            <person name="Chaudhuri R.R."/>
            <person name="La Ragione R."/>
            <person name="Hildebrand F."/>
            <person name="Pallen M.J."/>
        </authorList>
    </citation>
    <scope>NUCLEOTIDE SEQUENCE</scope>
    <source>
        <strain evidence="2">ChiGjej4B4-12881</strain>
    </source>
</reference>
<dbReference type="AlphaFoldDB" id="A0A9D1W5N2"/>
<name>A0A9D1W5N2_9FIRM</name>
<keyword evidence="1" id="KW-0472">Membrane</keyword>